<dbReference type="EMBL" id="MLYV02000940">
    <property type="protein sequence ID" value="PSR75009.1"/>
    <property type="molecule type" value="Genomic_DNA"/>
</dbReference>
<dbReference type="OrthoDB" id="3199698at2759"/>
<feature type="region of interest" description="Disordered" evidence="1">
    <location>
        <begin position="234"/>
        <end position="271"/>
    </location>
</feature>
<organism evidence="2 3">
    <name type="scientific">Hermanssonia centrifuga</name>
    <dbReference type="NCBI Taxonomy" id="98765"/>
    <lineage>
        <taxon>Eukaryota</taxon>
        <taxon>Fungi</taxon>
        <taxon>Dikarya</taxon>
        <taxon>Basidiomycota</taxon>
        <taxon>Agaricomycotina</taxon>
        <taxon>Agaricomycetes</taxon>
        <taxon>Polyporales</taxon>
        <taxon>Meruliaceae</taxon>
        <taxon>Hermanssonia</taxon>
    </lineage>
</organism>
<evidence type="ECO:0000313" key="2">
    <source>
        <dbReference type="EMBL" id="PSR75009.1"/>
    </source>
</evidence>
<comment type="caution">
    <text evidence="2">The sequence shown here is derived from an EMBL/GenBank/DDBJ whole genome shotgun (WGS) entry which is preliminary data.</text>
</comment>
<feature type="non-terminal residue" evidence="2">
    <location>
        <position position="1"/>
    </location>
</feature>
<accession>A0A2R6NQY0</accession>
<name>A0A2R6NQY0_9APHY</name>
<sequence length="271" mass="30738">TFKDHLVTWVGEYLTIKHGTPAANRIMDDIDRRIAATPPFPGLRHFYEGRRFKQWTGDDSKALMKIYLPAIAGHVPNGMVQAIAAFLDFCYLVRRSTINHDALCRIEDALDCFHKHRKIFVTTGVRQTISLPRQHSMKHYVHLIQEYGAPNGLCSSITESKHIKAVKEPWRRSNRFEALGQMLKTNSRLCKLAAARAHFKKRGMLHGTALFHVLHQALPSELQEELLRQEGEVMEGNDDTVDEVAREDDDGGPVDGMKAATTVDMAKRARE</sequence>
<reference evidence="2 3" key="1">
    <citation type="submission" date="2018-02" db="EMBL/GenBank/DDBJ databases">
        <title>Genome sequence of the basidiomycete white-rot fungus Phlebia centrifuga.</title>
        <authorList>
            <person name="Granchi Z."/>
            <person name="Peng M."/>
            <person name="de Vries R.P."/>
            <person name="Hilden K."/>
            <person name="Makela M.R."/>
            <person name="Grigoriev I."/>
            <person name="Riley R."/>
        </authorList>
    </citation>
    <scope>NUCLEOTIDE SEQUENCE [LARGE SCALE GENOMIC DNA]</scope>
    <source>
        <strain evidence="2 3">FBCC195</strain>
    </source>
</reference>
<dbReference type="STRING" id="98765.A0A2R6NQY0"/>
<dbReference type="AlphaFoldDB" id="A0A2R6NQY0"/>
<protein>
    <submittedName>
        <fullName evidence="2">Uncharacterized protein</fullName>
    </submittedName>
</protein>
<gene>
    <name evidence="2" type="ORF">PHLCEN_2v9423</name>
</gene>
<proteinExistence type="predicted"/>
<evidence type="ECO:0000256" key="1">
    <source>
        <dbReference type="SAM" id="MobiDB-lite"/>
    </source>
</evidence>
<evidence type="ECO:0000313" key="3">
    <source>
        <dbReference type="Proteomes" id="UP000186601"/>
    </source>
</evidence>
<feature type="compositionally biased region" description="Acidic residues" evidence="1">
    <location>
        <begin position="234"/>
        <end position="252"/>
    </location>
</feature>
<keyword evidence="3" id="KW-1185">Reference proteome</keyword>
<dbReference type="Proteomes" id="UP000186601">
    <property type="component" value="Unassembled WGS sequence"/>
</dbReference>